<dbReference type="RefSeq" id="XP_002846037.1">
    <property type="nucleotide sequence ID" value="XM_002845991.1"/>
</dbReference>
<sequence>MATRAAGQGEGMVQHIDEVMMEVMEKLQLIVNHLQKFELNRPCNKIAKGANDIITAFMEGTVDLPQDQMEIKIKVEATSKKSPKQNGTPNIARSKEDETLAGTIDINNSSKDSVSQVNMRSRALGELLGLHPDTSVLTVPSPTRVACSAERVLLPSGGAVSLQWKPLEPKASKVTVIGIFPRNVLGFLSSKIHEGPLYSIDIYPDKGYAEIIFQHSEQAADFIGSDRAIASKLGYGRFGPGYSIANVQEFMWHTELRKMTQIPRERRRLTFSKAKLLGHHLSFTQFREKVAAAAGGIDAIDIAWAYNSGNVTVVFKSVQVAKTVRQYFVAQSTKNGLFRKLVVTFATDPCERPLLLCSQVLPSANDAACRKPRSIKVSTSQR</sequence>
<dbReference type="GeneID" id="9224326"/>
<reference evidence="3" key="1">
    <citation type="journal article" date="2012" name="MBio">
        <title>Comparative genome analysis of Trichophyton rubrum and related dermatophytes reveals candidate genes involved in infection.</title>
        <authorList>
            <person name="Martinez D.A."/>
            <person name="Oliver B.G."/>
            <person name="Graeser Y."/>
            <person name="Goldberg J.M."/>
            <person name="Li W."/>
            <person name="Martinez-Rossi N.M."/>
            <person name="Monod M."/>
            <person name="Shelest E."/>
            <person name="Barton R.C."/>
            <person name="Birch E."/>
            <person name="Brakhage A.A."/>
            <person name="Chen Z."/>
            <person name="Gurr S.J."/>
            <person name="Heiman D."/>
            <person name="Heitman J."/>
            <person name="Kosti I."/>
            <person name="Rossi A."/>
            <person name="Saif S."/>
            <person name="Samalova M."/>
            <person name="Saunders C.W."/>
            <person name="Shea T."/>
            <person name="Summerbell R.C."/>
            <person name="Xu J."/>
            <person name="Young S."/>
            <person name="Zeng Q."/>
            <person name="Birren B.W."/>
            <person name="Cuomo C.A."/>
            <person name="White T.C."/>
        </authorList>
    </citation>
    <scope>NUCLEOTIDE SEQUENCE [LARGE SCALE GENOMIC DNA]</scope>
    <source>
        <strain evidence="3">ATCC MYA-4605 / CBS 113480</strain>
    </source>
</reference>
<dbReference type="Proteomes" id="UP000002035">
    <property type="component" value="Unassembled WGS sequence"/>
</dbReference>
<dbReference type="AlphaFoldDB" id="C5FT84"/>
<dbReference type="eggNOG" id="ENOG502SZXN">
    <property type="taxonomic scope" value="Eukaryota"/>
</dbReference>
<evidence type="ECO:0008006" key="4">
    <source>
        <dbReference type="Google" id="ProtNLM"/>
    </source>
</evidence>
<feature type="region of interest" description="Disordered" evidence="1">
    <location>
        <begin position="78"/>
        <end position="107"/>
    </location>
</feature>
<evidence type="ECO:0000313" key="3">
    <source>
        <dbReference type="Proteomes" id="UP000002035"/>
    </source>
</evidence>
<dbReference type="VEuPathDB" id="FungiDB:MCYG_05906"/>
<accession>C5FT84</accession>
<dbReference type="EMBL" id="DS995705">
    <property type="protein sequence ID" value="EEQ33087.1"/>
    <property type="molecule type" value="Genomic_DNA"/>
</dbReference>
<name>C5FT84_ARTOC</name>
<dbReference type="HOGENOM" id="CLU_059946_0_0_1"/>
<dbReference type="OrthoDB" id="77405at2759"/>
<keyword evidence="3" id="KW-1185">Reference proteome</keyword>
<protein>
    <recommendedName>
        <fullName evidence="4">RRM domain-containing protein</fullName>
    </recommendedName>
</protein>
<gene>
    <name evidence="2" type="ORF">MCYG_05906</name>
</gene>
<proteinExistence type="predicted"/>
<evidence type="ECO:0000313" key="2">
    <source>
        <dbReference type="EMBL" id="EEQ33087.1"/>
    </source>
</evidence>
<evidence type="ECO:0000256" key="1">
    <source>
        <dbReference type="SAM" id="MobiDB-lite"/>
    </source>
</evidence>
<organism evidence="2 3">
    <name type="scientific">Arthroderma otae (strain ATCC MYA-4605 / CBS 113480)</name>
    <name type="common">Microsporum canis</name>
    <dbReference type="NCBI Taxonomy" id="554155"/>
    <lineage>
        <taxon>Eukaryota</taxon>
        <taxon>Fungi</taxon>
        <taxon>Dikarya</taxon>
        <taxon>Ascomycota</taxon>
        <taxon>Pezizomycotina</taxon>
        <taxon>Eurotiomycetes</taxon>
        <taxon>Eurotiomycetidae</taxon>
        <taxon>Onygenales</taxon>
        <taxon>Arthrodermataceae</taxon>
        <taxon>Microsporum</taxon>
    </lineage>
</organism>
<dbReference type="OMA" id="NRIACHF"/>